<dbReference type="GO" id="GO:0016811">
    <property type="term" value="F:hydrolase activity, acting on carbon-nitrogen (but not peptide) bonds, in linear amides"/>
    <property type="evidence" value="ECO:0007669"/>
    <property type="project" value="UniProtKB-ARBA"/>
</dbReference>
<evidence type="ECO:0000256" key="6">
    <source>
        <dbReference type="PIRSR" id="PIRSR600246-2"/>
    </source>
</evidence>
<dbReference type="Proteomes" id="UP000553193">
    <property type="component" value="Unassembled WGS sequence"/>
</dbReference>
<evidence type="ECO:0000256" key="2">
    <source>
        <dbReference type="ARBA" id="ARBA00022801"/>
    </source>
</evidence>
<organism evidence="8 9">
    <name type="scientific">Roseococcus suduntuyensis</name>
    <dbReference type="NCBI Taxonomy" id="455361"/>
    <lineage>
        <taxon>Bacteria</taxon>
        <taxon>Pseudomonadati</taxon>
        <taxon>Pseudomonadota</taxon>
        <taxon>Alphaproteobacteria</taxon>
        <taxon>Acetobacterales</taxon>
        <taxon>Roseomonadaceae</taxon>
        <taxon>Roseococcus</taxon>
    </lineage>
</organism>
<keyword evidence="1" id="KW-0645">Protease</keyword>
<evidence type="ECO:0000256" key="3">
    <source>
        <dbReference type="ARBA" id="ARBA00022813"/>
    </source>
</evidence>
<dbReference type="FunFam" id="3.60.20.30:FF:000001">
    <property type="entry name" value="Isoaspartyl peptidase/L-asparaginase"/>
    <property type="match status" value="1"/>
</dbReference>
<proteinExistence type="predicted"/>
<sequence>MDTEAAGWTLAIHGGAGTIPRAALTGGKEAEYRAGLLAALEAGATVLRAGGTAGDAVVEAVRALEDCPLFNAGRGSTFTSDGTIEMDAALMLGEGKAGAVTGVTRPRNPIRAARAVLEGGRHVLLSGAAADAFAAATGLDLAPADYFRTEHRLAQLEAARAQDRVALDHDVPAPARMGTVGAVARDAAGRLAAATSTGGMTNKRPGRVGDCPVFGAGTWADQAVAISCTGTGEAFIRAAAAHEISARIRHLGETLEQACARVIGTDVPAAGGRGGLIAVDAAGHAALPFNTEGMYRGAWRAGGRPFIAIHEEAPAGSVPPA</sequence>
<dbReference type="Gene3D" id="3.60.20.30">
    <property type="entry name" value="(Glycosyl)asparaginase"/>
    <property type="match status" value="1"/>
</dbReference>
<dbReference type="EMBL" id="JACIDJ010000001">
    <property type="protein sequence ID" value="MBB3896649.1"/>
    <property type="molecule type" value="Genomic_DNA"/>
</dbReference>
<keyword evidence="9" id="KW-1185">Reference proteome</keyword>
<dbReference type="RefSeq" id="WP_184381618.1">
    <property type="nucleotide sequence ID" value="NZ_JACIDJ010000001.1"/>
</dbReference>
<dbReference type="GO" id="GO:0006508">
    <property type="term" value="P:proteolysis"/>
    <property type="evidence" value="ECO:0007669"/>
    <property type="project" value="UniProtKB-KW"/>
</dbReference>
<feature type="binding site" evidence="6">
    <location>
        <begin position="229"/>
        <end position="232"/>
    </location>
    <ligand>
        <name>substrate</name>
    </ligand>
</feature>
<accession>A0A840A557</accession>
<reference evidence="8 9" key="1">
    <citation type="submission" date="2020-08" db="EMBL/GenBank/DDBJ databases">
        <title>Genomic Encyclopedia of Type Strains, Phase IV (KMG-IV): sequencing the most valuable type-strain genomes for metagenomic binning, comparative biology and taxonomic classification.</title>
        <authorList>
            <person name="Goeker M."/>
        </authorList>
    </citation>
    <scope>NUCLEOTIDE SEQUENCE [LARGE SCALE GENOMIC DNA]</scope>
    <source>
        <strain evidence="8 9">DSM 19979</strain>
    </source>
</reference>
<name>A0A840A557_9PROT</name>
<dbReference type="SUPFAM" id="SSF56235">
    <property type="entry name" value="N-terminal nucleophile aminohydrolases (Ntn hydrolases)"/>
    <property type="match status" value="1"/>
</dbReference>
<dbReference type="PANTHER" id="PTHR10188:SF6">
    <property type="entry name" value="N(4)-(BETA-N-ACETYLGLUCOSAMINYL)-L-ASPARAGINASE"/>
    <property type="match status" value="1"/>
</dbReference>
<keyword evidence="3" id="KW-0068">Autocatalytic cleavage</keyword>
<dbReference type="Pfam" id="PF01112">
    <property type="entry name" value="Asparaginase_2"/>
    <property type="match status" value="1"/>
</dbReference>
<evidence type="ECO:0000256" key="1">
    <source>
        <dbReference type="ARBA" id="ARBA00022670"/>
    </source>
</evidence>
<protein>
    <recommendedName>
        <fullName evidence="4">Isoaspartyl peptidase</fullName>
    </recommendedName>
</protein>
<dbReference type="InterPro" id="IPR029055">
    <property type="entry name" value="Ntn_hydrolases_N"/>
</dbReference>
<feature type="site" description="Cleavage; by autolysis" evidence="7">
    <location>
        <begin position="178"/>
        <end position="179"/>
    </location>
</feature>
<evidence type="ECO:0000256" key="7">
    <source>
        <dbReference type="PIRSR" id="PIRSR600246-3"/>
    </source>
</evidence>
<dbReference type="PANTHER" id="PTHR10188">
    <property type="entry name" value="L-ASPARAGINASE"/>
    <property type="match status" value="1"/>
</dbReference>
<evidence type="ECO:0000256" key="5">
    <source>
        <dbReference type="PIRSR" id="PIRSR600246-1"/>
    </source>
</evidence>
<keyword evidence="2 8" id="KW-0378">Hydrolase</keyword>
<evidence type="ECO:0000313" key="9">
    <source>
        <dbReference type="Proteomes" id="UP000553193"/>
    </source>
</evidence>
<dbReference type="CDD" id="cd04701">
    <property type="entry name" value="Asparaginase_2"/>
    <property type="match status" value="1"/>
</dbReference>
<gene>
    <name evidence="8" type="ORF">GGQ83_000075</name>
</gene>
<dbReference type="GO" id="GO:0008233">
    <property type="term" value="F:peptidase activity"/>
    <property type="evidence" value="ECO:0007669"/>
    <property type="project" value="UniProtKB-KW"/>
</dbReference>
<feature type="binding site" evidence="6">
    <location>
        <begin position="207"/>
        <end position="210"/>
    </location>
    <ligand>
        <name>substrate</name>
    </ligand>
</feature>
<evidence type="ECO:0000313" key="8">
    <source>
        <dbReference type="EMBL" id="MBB3896649.1"/>
    </source>
</evidence>
<dbReference type="InterPro" id="IPR000246">
    <property type="entry name" value="Peptidase_T2"/>
</dbReference>
<feature type="active site" description="Nucleophile" evidence="5">
    <location>
        <position position="179"/>
    </location>
</feature>
<evidence type="ECO:0000256" key="4">
    <source>
        <dbReference type="ARBA" id="ARBA00069124"/>
    </source>
</evidence>
<dbReference type="AlphaFoldDB" id="A0A840A557"/>
<comment type="caution">
    <text evidence="8">The sequence shown here is derived from an EMBL/GenBank/DDBJ whole genome shotgun (WGS) entry which is preliminary data.</text>
</comment>